<feature type="transmembrane region" description="Helical" evidence="10">
    <location>
        <begin position="20"/>
        <end position="38"/>
    </location>
</feature>
<comment type="catalytic activity">
    <reaction evidence="8">
        <text>fluoride(in) = fluoride(out)</text>
        <dbReference type="Rhea" id="RHEA:76159"/>
        <dbReference type="ChEBI" id="CHEBI:17051"/>
    </reaction>
    <physiologicalReaction direction="left-to-right" evidence="8">
        <dbReference type="Rhea" id="RHEA:76160"/>
    </physiologicalReaction>
</comment>
<dbReference type="AlphaFoldDB" id="A0A5Q6S023"/>
<keyword evidence="3 10" id="KW-0812">Transmembrane</keyword>
<keyword evidence="2 10" id="KW-1003">Cell membrane</keyword>
<keyword evidence="10" id="KW-0406">Ion transport</keyword>
<evidence type="ECO:0000256" key="5">
    <source>
        <dbReference type="ARBA" id="ARBA00023136"/>
    </source>
</evidence>
<dbReference type="Proteomes" id="UP000307768">
    <property type="component" value="Unassembled WGS sequence"/>
</dbReference>
<protein>
    <recommendedName>
        <fullName evidence="10">Fluoride-specific ion channel FluC</fullName>
    </recommendedName>
</protein>
<feature type="transmembrane region" description="Helical" evidence="10">
    <location>
        <begin position="115"/>
        <end position="140"/>
    </location>
</feature>
<keyword evidence="5 10" id="KW-0472">Membrane</keyword>
<comment type="similarity">
    <text evidence="7 10">Belongs to the fluoride channel Fluc/FEX (TC 1.A.43) family.</text>
</comment>
<evidence type="ECO:0000313" key="12">
    <source>
        <dbReference type="Proteomes" id="UP000307768"/>
    </source>
</evidence>
<comment type="function">
    <text evidence="9 10">Fluoride-specific ion channel. Important for reducing fluoride concentration in the cell, thus reducing its toxicity.</text>
</comment>
<comment type="activity regulation">
    <text evidence="10">Na(+) is not transported, but it plays an essential structural role and its presence is essential for fluoride channel function.</text>
</comment>
<name>A0A5Q6S023_9ACTN</name>
<dbReference type="InterPro" id="IPR003691">
    <property type="entry name" value="FluC"/>
</dbReference>
<feature type="transmembrane region" description="Helical" evidence="10">
    <location>
        <begin position="82"/>
        <end position="103"/>
    </location>
</feature>
<evidence type="ECO:0000256" key="3">
    <source>
        <dbReference type="ARBA" id="ARBA00022692"/>
    </source>
</evidence>
<gene>
    <name evidence="10" type="primary">fluC</name>
    <name evidence="10" type="synonym">crcB</name>
    <name evidence="11" type="ORF">FE697_009025</name>
</gene>
<dbReference type="HAMAP" id="MF_00454">
    <property type="entry name" value="FluC"/>
    <property type="match status" value="1"/>
</dbReference>
<evidence type="ECO:0000256" key="8">
    <source>
        <dbReference type="ARBA" id="ARBA00035585"/>
    </source>
</evidence>
<keyword evidence="10" id="KW-0813">Transport</keyword>
<evidence type="ECO:0000256" key="10">
    <source>
        <dbReference type="HAMAP-Rule" id="MF_00454"/>
    </source>
</evidence>
<dbReference type="GO" id="GO:0062054">
    <property type="term" value="F:fluoride channel activity"/>
    <property type="evidence" value="ECO:0007669"/>
    <property type="project" value="UniProtKB-UniRule"/>
</dbReference>
<dbReference type="Pfam" id="PF02537">
    <property type="entry name" value="CRCB"/>
    <property type="match status" value="1"/>
</dbReference>
<evidence type="ECO:0000256" key="7">
    <source>
        <dbReference type="ARBA" id="ARBA00035120"/>
    </source>
</evidence>
<keyword evidence="10" id="KW-0479">Metal-binding</keyword>
<keyword evidence="6 10" id="KW-0407">Ion channel</keyword>
<feature type="binding site" evidence="10">
    <location>
        <position position="93"/>
    </location>
    <ligand>
        <name>Na(+)</name>
        <dbReference type="ChEBI" id="CHEBI:29101"/>
        <note>structural</note>
    </ligand>
</feature>
<evidence type="ECO:0000313" key="11">
    <source>
        <dbReference type="EMBL" id="KAA1423706.1"/>
    </source>
</evidence>
<evidence type="ECO:0000256" key="6">
    <source>
        <dbReference type="ARBA" id="ARBA00023303"/>
    </source>
</evidence>
<dbReference type="PANTHER" id="PTHR28259:SF1">
    <property type="entry name" value="FLUORIDE EXPORT PROTEIN 1-RELATED"/>
    <property type="match status" value="1"/>
</dbReference>
<evidence type="ECO:0000256" key="2">
    <source>
        <dbReference type="ARBA" id="ARBA00022475"/>
    </source>
</evidence>
<keyword evidence="4 10" id="KW-1133">Transmembrane helix</keyword>
<keyword evidence="10" id="KW-0915">Sodium</keyword>
<dbReference type="PANTHER" id="PTHR28259">
    <property type="entry name" value="FLUORIDE EXPORT PROTEIN 1-RELATED"/>
    <property type="match status" value="1"/>
</dbReference>
<dbReference type="GO" id="GO:0005886">
    <property type="term" value="C:plasma membrane"/>
    <property type="evidence" value="ECO:0007669"/>
    <property type="project" value="UniProtKB-SubCell"/>
</dbReference>
<accession>A0A5Q6S023</accession>
<feature type="transmembrane region" description="Helical" evidence="10">
    <location>
        <begin position="50"/>
        <end position="70"/>
    </location>
</feature>
<comment type="caution">
    <text evidence="11">The sequence shown here is derived from an EMBL/GenBank/DDBJ whole genome shotgun (WGS) entry which is preliminary data.</text>
</comment>
<comment type="subcellular location">
    <subcellularLocation>
        <location evidence="1 10">Cell membrane</location>
        <topology evidence="1 10">Multi-pass membrane protein</topology>
    </subcellularLocation>
</comment>
<dbReference type="EMBL" id="VDFQ02000002">
    <property type="protein sequence ID" value="KAA1423706.1"/>
    <property type="molecule type" value="Genomic_DNA"/>
</dbReference>
<evidence type="ECO:0000256" key="9">
    <source>
        <dbReference type="ARBA" id="ARBA00049940"/>
    </source>
</evidence>
<proteinExistence type="inferred from homology"/>
<sequence>MDPVPFEGQGIGVRGRRIRLVAAVAAGGALGTTARAVLGEVLPHDGGIPYATLIANVTGAFLLGLLLERLLRTGDETPRRRLVRLGLGTGVLGGFTTFSSLALESVELTRADDAATAVVYAVGSVALGLAACVAGIVLGARSARRAT</sequence>
<evidence type="ECO:0000256" key="1">
    <source>
        <dbReference type="ARBA" id="ARBA00004651"/>
    </source>
</evidence>
<dbReference type="GO" id="GO:0140114">
    <property type="term" value="P:cellular detoxification of fluoride"/>
    <property type="evidence" value="ECO:0007669"/>
    <property type="project" value="UniProtKB-UniRule"/>
</dbReference>
<feature type="binding site" evidence="10">
    <location>
        <position position="96"/>
    </location>
    <ligand>
        <name>Na(+)</name>
        <dbReference type="ChEBI" id="CHEBI:29101"/>
        <note>structural</note>
    </ligand>
</feature>
<reference evidence="11 12" key="1">
    <citation type="submission" date="2019-09" db="EMBL/GenBank/DDBJ databases">
        <title>Mumia zhuanghuii sp. nov. isolated from the intestinal contents of plateau pika (Ochotona curzoniae) in the Qinghai-Tibet plateau of China.</title>
        <authorList>
            <person name="Tian Z."/>
        </authorList>
    </citation>
    <scope>NUCLEOTIDE SEQUENCE [LARGE SCALE GENOMIC DNA]</scope>
    <source>
        <strain evidence="12">350</strain>
    </source>
</reference>
<organism evidence="11 12">
    <name type="scientific">Mumia zhuanghuii</name>
    <dbReference type="NCBI Taxonomy" id="2585211"/>
    <lineage>
        <taxon>Bacteria</taxon>
        <taxon>Bacillati</taxon>
        <taxon>Actinomycetota</taxon>
        <taxon>Actinomycetes</taxon>
        <taxon>Propionibacteriales</taxon>
        <taxon>Nocardioidaceae</taxon>
        <taxon>Mumia</taxon>
    </lineage>
</organism>
<dbReference type="GO" id="GO:0046872">
    <property type="term" value="F:metal ion binding"/>
    <property type="evidence" value="ECO:0007669"/>
    <property type="project" value="UniProtKB-KW"/>
</dbReference>
<evidence type="ECO:0000256" key="4">
    <source>
        <dbReference type="ARBA" id="ARBA00022989"/>
    </source>
</evidence>